<evidence type="ECO:0000256" key="14">
    <source>
        <dbReference type="SAM" id="Phobius"/>
    </source>
</evidence>
<evidence type="ECO:0000313" key="18">
    <source>
        <dbReference type="RefSeq" id="XP_038853637.1"/>
    </source>
</evidence>
<feature type="region of interest" description="Disordered" evidence="13">
    <location>
        <begin position="259"/>
        <end position="286"/>
    </location>
</feature>
<evidence type="ECO:0000256" key="11">
    <source>
        <dbReference type="PIRNR" id="PIRNR002412"/>
    </source>
</evidence>
<keyword evidence="9 14" id="KW-0472">Membrane</keyword>
<dbReference type="FunFam" id="1.20.80.10:FF:000010">
    <property type="entry name" value="Acyl-CoA-binding domain-containing protein 5"/>
    <property type="match status" value="1"/>
</dbReference>
<dbReference type="InterPro" id="IPR022408">
    <property type="entry name" value="Acyl-CoA-binding_prot_CS"/>
</dbReference>
<evidence type="ECO:0000256" key="10">
    <source>
        <dbReference type="ARBA" id="ARBA00025481"/>
    </source>
</evidence>
<comment type="function">
    <text evidence="10">Acyl-CoA binding protein which acts as the peroxisome receptor for pexophagy but is dispensable for aggrephagy and nonselective autophagy. Binds medium- and long-chain acyl-CoA esters.</text>
</comment>
<dbReference type="PIRSF" id="PIRSF002412">
    <property type="entry name" value="MA_DBI"/>
    <property type="match status" value="1"/>
</dbReference>
<comment type="similarity">
    <text evidence="2">Belongs to the ATG37 family.</text>
</comment>
<feature type="domain" description="ACB" evidence="15">
    <location>
        <begin position="11"/>
        <end position="100"/>
    </location>
</feature>
<dbReference type="GO" id="GO:0006631">
    <property type="term" value="P:fatty acid metabolic process"/>
    <property type="evidence" value="ECO:0007669"/>
    <property type="project" value="TreeGrafter"/>
</dbReference>
<comment type="subcellular location">
    <subcellularLocation>
        <location evidence="1">Membrane</location>
        <topology evidence="1">Single-pass membrane protein</topology>
    </subcellularLocation>
</comment>
<dbReference type="PROSITE" id="PS00880">
    <property type="entry name" value="ACB_1"/>
    <property type="match status" value="1"/>
</dbReference>
<evidence type="ECO:0000256" key="3">
    <source>
        <dbReference type="ARBA" id="ARBA00022448"/>
    </source>
</evidence>
<dbReference type="GO" id="GO:0005777">
    <property type="term" value="C:peroxisome"/>
    <property type="evidence" value="ECO:0007669"/>
    <property type="project" value="TreeGrafter"/>
</dbReference>
<evidence type="ECO:0000313" key="16">
    <source>
        <dbReference type="Proteomes" id="UP000808372"/>
    </source>
</evidence>
<dbReference type="GeneID" id="120051078"/>
<keyword evidence="3 11" id="KW-0813">Transport</keyword>
<dbReference type="CDD" id="cd00435">
    <property type="entry name" value="ACBP"/>
    <property type="match status" value="1"/>
</dbReference>
<feature type="binding site" evidence="12">
    <location>
        <position position="87"/>
    </location>
    <ligand>
        <name>an acyl-CoA</name>
        <dbReference type="ChEBI" id="CHEBI:58342"/>
    </ligand>
</feature>
<dbReference type="SUPFAM" id="SSF47027">
    <property type="entry name" value="Acyl-CoA binding protein"/>
    <property type="match status" value="1"/>
</dbReference>
<dbReference type="PROSITE" id="PS51228">
    <property type="entry name" value="ACB_2"/>
    <property type="match status" value="1"/>
</dbReference>
<protein>
    <recommendedName>
        <fullName evidence="11">Acyl-CoA-binding domain-containing protein 5</fullName>
    </recommendedName>
</protein>
<keyword evidence="8 11" id="KW-0446">Lipid-binding</keyword>
<evidence type="ECO:0000256" key="12">
    <source>
        <dbReference type="PIRSR" id="PIRSR002412-1"/>
    </source>
</evidence>
<dbReference type="Pfam" id="PF00887">
    <property type="entry name" value="ACBP"/>
    <property type="match status" value="1"/>
</dbReference>
<dbReference type="GO" id="GO:0000425">
    <property type="term" value="P:pexophagy"/>
    <property type="evidence" value="ECO:0007669"/>
    <property type="project" value="InterPro"/>
</dbReference>
<dbReference type="PANTHER" id="PTHR23310:SF6">
    <property type="entry name" value="ACYL-COA-BINDING DOMAIN-CONTAINING PROTEIN 5"/>
    <property type="match status" value="1"/>
</dbReference>
<gene>
    <name evidence="17 18" type="primary">LOC120051078</name>
</gene>
<feature type="binding site" evidence="12">
    <location>
        <begin position="42"/>
        <end position="46"/>
    </location>
    <ligand>
        <name>an acyl-CoA</name>
        <dbReference type="ChEBI" id="CHEBI:58342"/>
    </ligand>
</feature>
<dbReference type="PANTHER" id="PTHR23310">
    <property type="entry name" value="ACYL-COA-BINDING PROTEIN, ACBP"/>
    <property type="match status" value="1"/>
</dbReference>
<reference evidence="17 18" key="1">
    <citation type="submission" date="2025-04" db="UniProtKB">
        <authorList>
            <consortium name="RefSeq"/>
        </authorList>
    </citation>
    <scope>IDENTIFICATION</scope>
    <source>
        <tissue evidence="17 18">White muscle</tissue>
    </source>
</reference>
<evidence type="ECO:0000256" key="1">
    <source>
        <dbReference type="ARBA" id="ARBA00004167"/>
    </source>
</evidence>
<dbReference type="AlphaFoldDB" id="A0A8U0R1Z1"/>
<feature type="transmembrane region" description="Helical" evidence="14">
    <location>
        <begin position="484"/>
        <end position="508"/>
    </location>
</feature>
<sequence length="520" mass="57634">MMEMEDGRPLHELRFDAAVKVIQSLPPDGSFQPSNDMMLRFYSYYKQATLGPCSIPRPGFWDPVGKVKWDAWSDLGDMTKEEAMTAYVDEMKLTGSLGRQWTLNVFAVLFKRQILEGMPCTDEVEQLLKVLGPFYEQVEEKKQIHQVSDLSAGFGTMLTSAPSKSVTKSLIRTMEMNGTLETRKPRQAVEPPEPKVMALKEQGEEEEFEFDEEDEMEDGKLEIVEIKEVKKASAPQPEKNGSSRRTKVPLFNGNVWNGVGHLPNGTHTSKAALNSEDSEEGLTNSTLPLEPHVQVNGHHADLNADVFRPYRTASDSDSEVYCDSMDQFGLEEGSEAQTDRCLELDEEHGEKGETIGGDSVTGIQCGAEDGETCGGASQRLNAGRPNSSLVGRERGSRSSGHSPGAQKPLQGSGGDGERWGGAGTRGGSLNEQIVVALARLQEDMQHVLDRLHTLEALTASQARSPAQPYPPSPLAKKNSKKPSWWPFNVSPSTVAFAVVWPFVVQWLIRRYLQRRRRRIN</sequence>
<proteinExistence type="inferred from homology"/>
<evidence type="ECO:0000259" key="15">
    <source>
        <dbReference type="PROSITE" id="PS51228"/>
    </source>
</evidence>
<dbReference type="KEGG" id="snh:120051078"/>
<dbReference type="Gene3D" id="1.20.80.10">
    <property type="match status" value="1"/>
</dbReference>
<dbReference type="Proteomes" id="UP000808372">
    <property type="component" value="Chromosome 7"/>
</dbReference>
<keyword evidence="7" id="KW-0175">Coiled coil</keyword>
<dbReference type="InterPro" id="IPR014352">
    <property type="entry name" value="FERM/acyl-CoA-bd_prot_sf"/>
</dbReference>
<feature type="compositionally biased region" description="Gly residues" evidence="13">
    <location>
        <begin position="411"/>
        <end position="425"/>
    </location>
</feature>
<dbReference type="GO" id="GO:0000062">
    <property type="term" value="F:fatty-acyl-CoA binding"/>
    <property type="evidence" value="ECO:0007669"/>
    <property type="project" value="InterPro"/>
</dbReference>
<feature type="region of interest" description="Disordered" evidence="13">
    <location>
        <begin position="459"/>
        <end position="481"/>
    </location>
</feature>
<dbReference type="GO" id="GO:0016020">
    <property type="term" value="C:membrane"/>
    <property type="evidence" value="ECO:0007669"/>
    <property type="project" value="UniProtKB-SubCell"/>
</dbReference>
<feature type="binding site" evidence="12">
    <location>
        <position position="68"/>
    </location>
    <ligand>
        <name>an acyl-CoA</name>
        <dbReference type="ChEBI" id="CHEBI:58342"/>
    </ligand>
</feature>
<accession>A0A8U0R1Z1</accession>
<feature type="binding site" evidence="12">
    <location>
        <begin position="22"/>
        <end position="31"/>
    </location>
    <ligand>
        <name>an acyl-CoA</name>
        <dbReference type="ChEBI" id="CHEBI:58342"/>
    </ligand>
</feature>
<evidence type="ECO:0000256" key="2">
    <source>
        <dbReference type="ARBA" id="ARBA00010310"/>
    </source>
</evidence>
<evidence type="ECO:0000256" key="13">
    <source>
        <dbReference type="SAM" id="MobiDB-lite"/>
    </source>
</evidence>
<dbReference type="InterPro" id="IPR016347">
    <property type="entry name" value="ACBD5"/>
</dbReference>
<dbReference type="InterPro" id="IPR035984">
    <property type="entry name" value="Acyl-CoA-binding_sf"/>
</dbReference>
<evidence type="ECO:0000256" key="6">
    <source>
        <dbReference type="ARBA" id="ARBA00023006"/>
    </source>
</evidence>
<evidence type="ECO:0000256" key="7">
    <source>
        <dbReference type="ARBA" id="ARBA00023054"/>
    </source>
</evidence>
<evidence type="ECO:0000256" key="8">
    <source>
        <dbReference type="ARBA" id="ARBA00023121"/>
    </source>
</evidence>
<dbReference type="InterPro" id="IPR000582">
    <property type="entry name" value="Acyl-CoA-binding_protein"/>
</dbReference>
<keyword evidence="6" id="KW-0072">Autophagy</keyword>
<keyword evidence="5 14" id="KW-1133">Transmembrane helix</keyword>
<dbReference type="RefSeq" id="XP_038853637.1">
    <property type="nucleotide sequence ID" value="XM_038997709.1"/>
</dbReference>
<keyword evidence="16" id="KW-1185">Reference proteome</keyword>
<evidence type="ECO:0000313" key="17">
    <source>
        <dbReference type="RefSeq" id="XP_038853636.1"/>
    </source>
</evidence>
<organism evidence="16 18">
    <name type="scientific">Salvelinus namaycush</name>
    <name type="common">Lake trout</name>
    <name type="synonym">Salmo namaycush</name>
    <dbReference type="NCBI Taxonomy" id="8040"/>
    <lineage>
        <taxon>Eukaryota</taxon>
        <taxon>Metazoa</taxon>
        <taxon>Chordata</taxon>
        <taxon>Craniata</taxon>
        <taxon>Vertebrata</taxon>
        <taxon>Euteleostomi</taxon>
        <taxon>Actinopterygii</taxon>
        <taxon>Neopterygii</taxon>
        <taxon>Teleostei</taxon>
        <taxon>Protacanthopterygii</taxon>
        <taxon>Salmoniformes</taxon>
        <taxon>Salmonidae</taxon>
        <taxon>Salmoninae</taxon>
        <taxon>Salvelinus</taxon>
    </lineage>
</organism>
<evidence type="ECO:0000256" key="9">
    <source>
        <dbReference type="ARBA" id="ARBA00023136"/>
    </source>
</evidence>
<keyword evidence="4 14" id="KW-0812">Transmembrane</keyword>
<dbReference type="RefSeq" id="XP_038853636.1">
    <property type="nucleotide sequence ID" value="XM_038997708.1"/>
</dbReference>
<evidence type="ECO:0000256" key="5">
    <source>
        <dbReference type="ARBA" id="ARBA00022989"/>
    </source>
</evidence>
<name>A0A8U0R1Z1_SALNM</name>
<feature type="region of interest" description="Disordered" evidence="13">
    <location>
        <begin position="373"/>
        <end position="425"/>
    </location>
</feature>
<evidence type="ECO:0000256" key="4">
    <source>
        <dbReference type="ARBA" id="ARBA00022692"/>
    </source>
</evidence>
<dbReference type="PRINTS" id="PR00689">
    <property type="entry name" value="ACOABINDINGP"/>
</dbReference>